<organism evidence="2 3">
    <name type="scientific">Rubinisphaera brasiliensis (strain ATCC 49424 / DSM 5305 / JCM 21570 / IAM 15109 / NBRC 103401 / IFAM 1448)</name>
    <name type="common">Planctomyces brasiliensis</name>
    <dbReference type="NCBI Taxonomy" id="756272"/>
    <lineage>
        <taxon>Bacteria</taxon>
        <taxon>Pseudomonadati</taxon>
        <taxon>Planctomycetota</taxon>
        <taxon>Planctomycetia</taxon>
        <taxon>Planctomycetales</taxon>
        <taxon>Planctomycetaceae</taxon>
        <taxon>Rubinisphaera</taxon>
    </lineage>
</organism>
<reference evidence="3" key="1">
    <citation type="submission" date="2011-02" db="EMBL/GenBank/DDBJ databases">
        <title>The complete genome of Planctomyces brasiliensis DSM 5305.</title>
        <authorList>
            <person name="Lucas S."/>
            <person name="Copeland A."/>
            <person name="Lapidus A."/>
            <person name="Bruce D."/>
            <person name="Goodwin L."/>
            <person name="Pitluck S."/>
            <person name="Kyrpides N."/>
            <person name="Mavromatis K."/>
            <person name="Pagani I."/>
            <person name="Ivanova N."/>
            <person name="Ovchinnikova G."/>
            <person name="Lu M."/>
            <person name="Detter J.C."/>
            <person name="Han C."/>
            <person name="Land M."/>
            <person name="Hauser L."/>
            <person name="Markowitz V."/>
            <person name="Cheng J.-F."/>
            <person name="Hugenholtz P."/>
            <person name="Woyke T."/>
            <person name="Wu D."/>
            <person name="Tindall B."/>
            <person name="Pomrenke H.G."/>
            <person name="Brambilla E."/>
            <person name="Klenk H.-P."/>
            <person name="Eisen J.A."/>
        </authorList>
    </citation>
    <scope>NUCLEOTIDE SEQUENCE [LARGE SCALE GENOMIC DNA]</scope>
    <source>
        <strain evidence="3">ATCC 49424 / DSM 5305 / JCM 21570 / NBRC 103401 / IFAM 1448</strain>
    </source>
</reference>
<evidence type="ECO:0000313" key="2">
    <source>
        <dbReference type="EMBL" id="ADY58033.1"/>
    </source>
</evidence>
<name>F0SRH2_RUBBR</name>
<feature type="compositionally biased region" description="Basic residues" evidence="1">
    <location>
        <begin position="61"/>
        <end position="75"/>
    </location>
</feature>
<protein>
    <submittedName>
        <fullName evidence="2">Uncharacterized protein</fullName>
    </submittedName>
</protein>
<dbReference type="AlphaFoldDB" id="F0SRH2"/>
<feature type="region of interest" description="Disordered" evidence="1">
    <location>
        <begin position="48"/>
        <end position="79"/>
    </location>
</feature>
<dbReference type="EMBL" id="CP002546">
    <property type="protein sequence ID" value="ADY58033.1"/>
    <property type="molecule type" value="Genomic_DNA"/>
</dbReference>
<evidence type="ECO:0000313" key="3">
    <source>
        <dbReference type="Proteomes" id="UP000006860"/>
    </source>
</evidence>
<gene>
    <name evidence="2" type="ordered locus">Plabr_0406</name>
</gene>
<dbReference type="Proteomes" id="UP000006860">
    <property type="component" value="Chromosome"/>
</dbReference>
<evidence type="ECO:0000256" key="1">
    <source>
        <dbReference type="SAM" id="MobiDB-lite"/>
    </source>
</evidence>
<keyword evidence="3" id="KW-1185">Reference proteome</keyword>
<accession>F0SRH2</accession>
<dbReference type="HOGENOM" id="CLU_1926023_0_0_0"/>
<dbReference type="KEGG" id="pbs:Plabr_0406"/>
<dbReference type="STRING" id="756272.Plabr_0406"/>
<proteinExistence type="predicted"/>
<sequence length="131" mass="15077">MLEKKSTRVGRRLSEHPKVTAEKLAEIKKAGDEEDAFYLSAEGREELRRRKENVDQQIARHGGRRRGAGRPKLPGKKPTLSFTLSEELRDFLQSQENKSAFLESVLRRSAAFRSWKSNTPAEVQQKDRNNQ</sequence>
<dbReference type="RefSeq" id="WP_013626777.1">
    <property type="nucleotide sequence ID" value="NC_015174.1"/>
</dbReference>